<evidence type="ECO:0000313" key="1">
    <source>
        <dbReference type="EMBL" id="OGL77347.1"/>
    </source>
</evidence>
<sequence length="79" mass="9347">MEKHVTFFFDTIGNTFCLWLDDPKKETHADMNDYGDIIMYDKKNRALGFEKLNFLPQEFIERLKLPSHQGVGRVLLKKI</sequence>
<name>A0A1F7UI27_9BACT</name>
<comment type="caution">
    <text evidence="1">The sequence shown here is derived from an EMBL/GenBank/DDBJ whole genome shotgun (WGS) entry which is preliminary data.</text>
</comment>
<protein>
    <recommendedName>
        <fullName evidence="3">DUF2283 domain-containing protein</fullName>
    </recommendedName>
</protein>
<gene>
    <name evidence="1" type="ORF">A3J43_03070</name>
</gene>
<accession>A0A1F7UI27</accession>
<dbReference type="AlphaFoldDB" id="A0A1F7UI27"/>
<evidence type="ECO:0000313" key="2">
    <source>
        <dbReference type="Proteomes" id="UP000176604"/>
    </source>
</evidence>
<dbReference type="Proteomes" id="UP000176604">
    <property type="component" value="Unassembled WGS sequence"/>
</dbReference>
<evidence type="ECO:0008006" key="3">
    <source>
        <dbReference type="Google" id="ProtNLM"/>
    </source>
</evidence>
<proteinExistence type="predicted"/>
<reference evidence="1 2" key="1">
    <citation type="journal article" date="2016" name="Nat. Commun.">
        <title>Thousands of microbial genomes shed light on interconnected biogeochemical processes in an aquifer system.</title>
        <authorList>
            <person name="Anantharaman K."/>
            <person name="Brown C.T."/>
            <person name="Hug L.A."/>
            <person name="Sharon I."/>
            <person name="Castelle C.J."/>
            <person name="Probst A.J."/>
            <person name="Thomas B.C."/>
            <person name="Singh A."/>
            <person name="Wilkins M.J."/>
            <person name="Karaoz U."/>
            <person name="Brodie E.L."/>
            <person name="Williams K.H."/>
            <person name="Hubbard S.S."/>
            <person name="Banfield J.F."/>
        </authorList>
    </citation>
    <scope>NUCLEOTIDE SEQUENCE [LARGE SCALE GENOMIC DNA]</scope>
</reference>
<dbReference type="EMBL" id="MGEF01000061">
    <property type="protein sequence ID" value="OGL77347.1"/>
    <property type="molecule type" value="Genomic_DNA"/>
</dbReference>
<organism evidence="1 2">
    <name type="scientific">Candidatus Uhrbacteria bacterium RIFCSPHIGHO2_12_FULL_54_23</name>
    <dbReference type="NCBI Taxonomy" id="1802397"/>
    <lineage>
        <taxon>Bacteria</taxon>
        <taxon>Candidatus Uhriibacteriota</taxon>
    </lineage>
</organism>